<dbReference type="EMBL" id="CP047129">
    <property type="protein sequence ID" value="QHB62807.1"/>
    <property type="molecule type" value="Genomic_DNA"/>
</dbReference>
<organism evidence="1 2">
    <name type="scientific">Bifidobacterium adolescentis</name>
    <dbReference type="NCBI Taxonomy" id="1680"/>
    <lineage>
        <taxon>Bacteria</taxon>
        <taxon>Bacillati</taxon>
        <taxon>Actinomycetota</taxon>
        <taxon>Actinomycetes</taxon>
        <taxon>Bifidobacteriales</taxon>
        <taxon>Bifidobacteriaceae</taxon>
        <taxon>Bifidobacterium</taxon>
    </lineage>
</organism>
<dbReference type="Proteomes" id="UP000464884">
    <property type="component" value="Chromosome"/>
</dbReference>
<reference evidence="1 2" key="1">
    <citation type="submission" date="2019-12" db="EMBL/GenBank/DDBJ databases">
        <title>Draft Genome Sequence of Bifidobacterium adolescentis ZJ2.</title>
        <authorList>
            <person name="Jin Z."/>
        </authorList>
    </citation>
    <scope>NUCLEOTIDE SEQUENCE [LARGE SCALE GENOMIC DNA]</scope>
    <source>
        <strain evidence="1 2">ZJ2</strain>
    </source>
</reference>
<dbReference type="AlphaFoldDB" id="A0A6I6R0G4"/>
<protein>
    <submittedName>
        <fullName evidence="1">Uncharacterized protein</fullName>
    </submittedName>
</protein>
<name>A0A6I6R0G4_BIFAD</name>
<gene>
    <name evidence="1" type="ORF">F3K97_05685</name>
</gene>
<sequence length="55" mass="6028">MMAKRNEPTKEQVEAAAGFLRDNLHLFGPQACFLETGHIDEIAYGMLRAAGKAAH</sequence>
<evidence type="ECO:0000313" key="1">
    <source>
        <dbReference type="EMBL" id="QHB62807.1"/>
    </source>
</evidence>
<dbReference type="RefSeq" id="WP_159140700.1">
    <property type="nucleotide sequence ID" value="NZ_CP047129.1"/>
</dbReference>
<evidence type="ECO:0000313" key="2">
    <source>
        <dbReference type="Proteomes" id="UP000464884"/>
    </source>
</evidence>
<accession>A0A6I6R0G4</accession>
<proteinExistence type="predicted"/>